<dbReference type="AlphaFoldDB" id="A0A2V3IYV1"/>
<protein>
    <submittedName>
        <fullName evidence="3">Kelch-like protein 11</fullName>
    </submittedName>
</protein>
<dbReference type="Pfam" id="PF00651">
    <property type="entry name" value="BTB"/>
    <property type="match status" value="1"/>
</dbReference>
<dbReference type="Pfam" id="PF07707">
    <property type="entry name" value="BACK"/>
    <property type="match status" value="1"/>
</dbReference>
<dbReference type="InterPro" id="IPR000210">
    <property type="entry name" value="BTB/POZ_dom"/>
</dbReference>
<keyword evidence="4" id="KW-1185">Reference proteome</keyword>
<dbReference type="Gene3D" id="1.25.40.420">
    <property type="match status" value="1"/>
</dbReference>
<dbReference type="InterPro" id="IPR051481">
    <property type="entry name" value="BTB-POZ/Galectin-3-binding"/>
</dbReference>
<dbReference type="InterPro" id="IPR011333">
    <property type="entry name" value="SKP1/BTB/POZ_sf"/>
</dbReference>
<proteinExistence type="predicted"/>
<feature type="compositionally biased region" description="Polar residues" evidence="1">
    <location>
        <begin position="63"/>
        <end position="83"/>
    </location>
</feature>
<dbReference type="CDD" id="cd00121">
    <property type="entry name" value="MATH"/>
    <property type="match status" value="1"/>
</dbReference>
<dbReference type="Pfam" id="PF00917">
    <property type="entry name" value="MATH"/>
    <property type="match status" value="1"/>
</dbReference>
<evidence type="ECO:0000313" key="3">
    <source>
        <dbReference type="EMBL" id="PXF47332.1"/>
    </source>
</evidence>
<organism evidence="3 4">
    <name type="scientific">Gracilariopsis chorda</name>
    <dbReference type="NCBI Taxonomy" id="448386"/>
    <lineage>
        <taxon>Eukaryota</taxon>
        <taxon>Rhodophyta</taxon>
        <taxon>Florideophyceae</taxon>
        <taxon>Rhodymeniophycidae</taxon>
        <taxon>Gracilariales</taxon>
        <taxon>Gracilariaceae</taxon>
        <taxon>Gracilariopsis</taxon>
    </lineage>
</organism>
<dbReference type="InterPro" id="IPR008974">
    <property type="entry name" value="TRAF-like"/>
</dbReference>
<dbReference type="SMART" id="SM00875">
    <property type="entry name" value="BACK"/>
    <property type="match status" value="1"/>
</dbReference>
<dbReference type="InterPro" id="IPR002083">
    <property type="entry name" value="MATH/TRAF_dom"/>
</dbReference>
<sequence>MVVSVLNSDPAQANARLLLSEHLHPFCDVDIVAGHKHYPAHRAVLAIHSLDFRAAFSKHHLSSHSSTVAPHSRRTQTSLSTDDAITPPGAESTDEPRSKQPTRYRVHISSDETDEDTLRRGWQLVYSYIYGEHVTLDTNSVLAALPICRRYRFEELAAILDAFLCEGAVTEENCARVYAAAAVQPSSSLSSRARDSDSQLVLNSAWQVMKSHFSKVQDWGPLPYHALVKLLKLNDLNVDSEAQVFDAAQQWVFSNFSIVDDALVASVIKLIRFPTMTQNELELAAASRLVTQFAVCRKYISRGLAAKSDERRGLRRSVVMESSPVYRQRRTDALTFSDRVAGWHRLENNVNTSSRYFAGCLWNLIIEKDTEWIGVFLGCQSENDEKEMDVELDFSVFIVKHTGAEPDLYSKQVKGACFGRSGQRIGFKRMIKRADIEKDGSRLLLRDTLFIGASIRLRCSQLPVIGITEDGDDTAESESSLM</sequence>
<feature type="region of interest" description="Disordered" evidence="1">
    <location>
        <begin position="63"/>
        <end position="103"/>
    </location>
</feature>
<dbReference type="Gene3D" id="3.30.710.10">
    <property type="entry name" value="Potassium Channel Kv1.1, Chain A"/>
    <property type="match status" value="1"/>
</dbReference>
<dbReference type="PANTHER" id="PTHR24410:SF23">
    <property type="entry name" value="BTB DOMAIN-CONTAINING PROTEIN-RELATED"/>
    <property type="match status" value="1"/>
</dbReference>
<evidence type="ECO:0000313" key="4">
    <source>
        <dbReference type="Proteomes" id="UP000247409"/>
    </source>
</evidence>
<dbReference type="Gene3D" id="2.60.210.10">
    <property type="entry name" value="Apoptosis, Tumor Necrosis Factor Receptor Associated Protein 2, Chain A"/>
    <property type="match status" value="1"/>
</dbReference>
<dbReference type="CDD" id="cd18186">
    <property type="entry name" value="BTB_POZ_ZBTB_KLHL-like"/>
    <property type="match status" value="1"/>
</dbReference>
<name>A0A2V3IYV1_9FLOR</name>
<dbReference type="InterPro" id="IPR011705">
    <property type="entry name" value="BACK"/>
</dbReference>
<feature type="domain" description="BTB" evidence="2">
    <location>
        <begin position="27"/>
        <end position="138"/>
    </location>
</feature>
<dbReference type="SMART" id="SM00225">
    <property type="entry name" value="BTB"/>
    <property type="match status" value="1"/>
</dbReference>
<evidence type="ECO:0000256" key="1">
    <source>
        <dbReference type="SAM" id="MobiDB-lite"/>
    </source>
</evidence>
<dbReference type="PROSITE" id="PS50097">
    <property type="entry name" value="BTB"/>
    <property type="match status" value="1"/>
</dbReference>
<accession>A0A2V3IYV1</accession>
<evidence type="ECO:0000259" key="2">
    <source>
        <dbReference type="PROSITE" id="PS50097"/>
    </source>
</evidence>
<dbReference type="OrthoDB" id="10377517at2759"/>
<reference evidence="3 4" key="1">
    <citation type="journal article" date="2018" name="Mol. Biol. Evol.">
        <title>Analysis of the draft genome of the red seaweed Gracilariopsis chorda provides insights into genome size evolution in Rhodophyta.</title>
        <authorList>
            <person name="Lee J."/>
            <person name="Yang E.C."/>
            <person name="Graf L."/>
            <person name="Yang J.H."/>
            <person name="Qiu H."/>
            <person name="Zel Zion U."/>
            <person name="Chan C.X."/>
            <person name="Stephens T.G."/>
            <person name="Weber A.P.M."/>
            <person name="Boo G.H."/>
            <person name="Boo S.M."/>
            <person name="Kim K.M."/>
            <person name="Shin Y."/>
            <person name="Jung M."/>
            <person name="Lee S.J."/>
            <person name="Yim H.S."/>
            <person name="Lee J.H."/>
            <person name="Bhattacharya D."/>
            <person name="Yoon H.S."/>
        </authorList>
    </citation>
    <scope>NUCLEOTIDE SEQUENCE [LARGE SCALE GENOMIC DNA]</scope>
    <source>
        <strain evidence="3 4">SKKU-2015</strain>
        <tissue evidence="3">Whole body</tissue>
    </source>
</reference>
<dbReference type="Proteomes" id="UP000247409">
    <property type="component" value="Unassembled WGS sequence"/>
</dbReference>
<dbReference type="EMBL" id="NBIV01000026">
    <property type="protein sequence ID" value="PXF47332.1"/>
    <property type="molecule type" value="Genomic_DNA"/>
</dbReference>
<dbReference type="SUPFAM" id="SSF54695">
    <property type="entry name" value="POZ domain"/>
    <property type="match status" value="1"/>
</dbReference>
<dbReference type="STRING" id="448386.A0A2V3IYV1"/>
<comment type="caution">
    <text evidence="3">The sequence shown here is derived from an EMBL/GenBank/DDBJ whole genome shotgun (WGS) entry which is preliminary data.</text>
</comment>
<dbReference type="PANTHER" id="PTHR24410">
    <property type="entry name" value="HL07962P-RELATED"/>
    <property type="match status" value="1"/>
</dbReference>
<gene>
    <name evidence="3" type="ORF">BWQ96_02945</name>
</gene>
<dbReference type="SUPFAM" id="SSF49599">
    <property type="entry name" value="TRAF domain-like"/>
    <property type="match status" value="1"/>
</dbReference>